<evidence type="ECO:0000256" key="5">
    <source>
        <dbReference type="SAM" id="SignalP"/>
    </source>
</evidence>
<dbReference type="InterPro" id="IPR009056">
    <property type="entry name" value="Cyt_c-like_dom"/>
</dbReference>
<dbReference type="AlphaFoldDB" id="A0A1I5RRU2"/>
<dbReference type="PROSITE" id="PS51007">
    <property type="entry name" value="CYTC"/>
    <property type="match status" value="1"/>
</dbReference>
<dbReference type="Pfam" id="PF00034">
    <property type="entry name" value="Cytochrom_C"/>
    <property type="match status" value="1"/>
</dbReference>
<feature type="chain" id="PRO_5011636282" evidence="5">
    <location>
        <begin position="23"/>
        <end position="129"/>
    </location>
</feature>
<keyword evidence="5" id="KW-0732">Signal</keyword>
<dbReference type="GO" id="GO:0020037">
    <property type="term" value="F:heme binding"/>
    <property type="evidence" value="ECO:0007669"/>
    <property type="project" value="InterPro"/>
</dbReference>
<dbReference type="GO" id="GO:0009055">
    <property type="term" value="F:electron transfer activity"/>
    <property type="evidence" value="ECO:0007669"/>
    <property type="project" value="InterPro"/>
</dbReference>
<keyword evidence="3 4" id="KW-0408">Iron</keyword>
<sequence>MPGLNAVAGLFALAGLTLFSLAGDEDETARVERATAIGDPAVGAELIDRAGCGSCHMIPGIDRAEVLVGPPLIHWSRRRYIAGLLRNTPSNMITWLMAPQEVVPGNAMPDLGLTEEQARDITAYLYTLE</sequence>
<proteinExistence type="predicted"/>
<protein>
    <submittedName>
        <fullName evidence="7">Cytochrome c2</fullName>
    </submittedName>
</protein>
<evidence type="ECO:0000313" key="8">
    <source>
        <dbReference type="Proteomes" id="UP000199356"/>
    </source>
</evidence>
<gene>
    <name evidence="7" type="ORF">SAMN04488047_10957</name>
</gene>
<evidence type="ECO:0000256" key="4">
    <source>
        <dbReference type="PROSITE-ProRule" id="PRU00433"/>
    </source>
</evidence>
<keyword evidence="8" id="KW-1185">Reference proteome</keyword>
<evidence type="ECO:0000313" key="7">
    <source>
        <dbReference type="EMBL" id="SFP61235.1"/>
    </source>
</evidence>
<dbReference type="SUPFAM" id="SSF46626">
    <property type="entry name" value="Cytochrome c"/>
    <property type="match status" value="1"/>
</dbReference>
<name>A0A1I5RRU2_9RHOB</name>
<accession>A0A1I5RRU2</accession>
<keyword evidence="1 4" id="KW-0349">Heme</keyword>
<feature type="signal peptide" evidence="5">
    <location>
        <begin position="1"/>
        <end position="22"/>
    </location>
</feature>
<dbReference type="GO" id="GO:0046872">
    <property type="term" value="F:metal ion binding"/>
    <property type="evidence" value="ECO:0007669"/>
    <property type="project" value="UniProtKB-KW"/>
</dbReference>
<dbReference type="Gene3D" id="1.10.760.10">
    <property type="entry name" value="Cytochrome c-like domain"/>
    <property type="match status" value="1"/>
</dbReference>
<dbReference type="InterPro" id="IPR036909">
    <property type="entry name" value="Cyt_c-like_dom_sf"/>
</dbReference>
<dbReference type="EMBL" id="FOXA01000009">
    <property type="protein sequence ID" value="SFP61235.1"/>
    <property type="molecule type" value="Genomic_DNA"/>
</dbReference>
<dbReference type="Proteomes" id="UP000199356">
    <property type="component" value="Unassembled WGS sequence"/>
</dbReference>
<evidence type="ECO:0000256" key="2">
    <source>
        <dbReference type="ARBA" id="ARBA00022723"/>
    </source>
</evidence>
<evidence type="ECO:0000256" key="3">
    <source>
        <dbReference type="ARBA" id="ARBA00023004"/>
    </source>
</evidence>
<dbReference type="STRING" id="441119.SAMN04488047_10957"/>
<evidence type="ECO:0000256" key="1">
    <source>
        <dbReference type="ARBA" id="ARBA00022617"/>
    </source>
</evidence>
<feature type="domain" description="Cytochrome c" evidence="6">
    <location>
        <begin position="38"/>
        <end position="129"/>
    </location>
</feature>
<keyword evidence="2 4" id="KW-0479">Metal-binding</keyword>
<evidence type="ECO:0000259" key="6">
    <source>
        <dbReference type="PROSITE" id="PS51007"/>
    </source>
</evidence>
<reference evidence="7 8" key="1">
    <citation type="submission" date="2016-10" db="EMBL/GenBank/DDBJ databases">
        <authorList>
            <person name="de Groot N.N."/>
        </authorList>
    </citation>
    <scope>NUCLEOTIDE SEQUENCE [LARGE SCALE GENOMIC DNA]</scope>
    <source>
        <strain evidence="7 8">DSM 19547</strain>
    </source>
</reference>
<dbReference type="RefSeq" id="WP_218153090.1">
    <property type="nucleotide sequence ID" value="NZ_FOXA01000009.1"/>
</dbReference>
<organism evidence="7 8">
    <name type="scientific">Tranquillimonas alkanivorans</name>
    <dbReference type="NCBI Taxonomy" id="441119"/>
    <lineage>
        <taxon>Bacteria</taxon>
        <taxon>Pseudomonadati</taxon>
        <taxon>Pseudomonadota</taxon>
        <taxon>Alphaproteobacteria</taxon>
        <taxon>Rhodobacterales</taxon>
        <taxon>Roseobacteraceae</taxon>
        <taxon>Tranquillimonas</taxon>
    </lineage>
</organism>